<dbReference type="InterPro" id="IPR038380">
    <property type="entry name" value="Ribosomal_bS21_sf"/>
</dbReference>
<evidence type="ECO:0000313" key="8">
    <source>
        <dbReference type="EMBL" id="RII01125.1"/>
    </source>
</evidence>
<evidence type="ECO:0000256" key="2">
    <source>
        <dbReference type="ARBA" id="ARBA00022980"/>
    </source>
</evidence>
<evidence type="ECO:0000256" key="5">
    <source>
        <dbReference type="HAMAP-Rule" id="MF_00358"/>
    </source>
</evidence>
<dbReference type="EMBL" id="NDHY01000001">
    <property type="protein sequence ID" value="RII01125.1"/>
    <property type="molecule type" value="Genomic_DNA"/>
</dbReference>
<dbReference type="HAMAP" id="MF_00358">
    <property type="entry name" value="Ribosomal_bS21"/>
    <property type="match status" value="1"/>
</dbReference>
<dbReference type="Gene3D" id="1.20.5.1150">
    <property type="entry name" value="Ribosomal protein S8"/>
    <property type="match status" value="1"/>
</dbReference>
<accession>A0A399FXJ9</accession>
<proteinExistence type="inferred from homology"/>
<protein>
    <recommendedName>
        <fullName evidence="4 5">Small ribosomal subunit protein bS21</fullName>
    </recommendedName>
</protein>
<dbReference type="NCBIfam" id="TIGR00030">
    <property type="entry name" value="S21p"/>
    <property type="match status" value="1"/>
</dbReference>
<organism evidence="8 9">
    <name type="scientific">candidate division NPL-UPA2 bacterium Unc8</name>
    <dbReference type="NCBI Taxonomy" id="1980939"/>
    <lineage>
        <taxon>Bacteria</taxon>
    </lineage>
</organism>
<feature type="compositionally biased region" description="Basic residues" evidence="7">
    <location>
        <begin position="43"/>
        <end position="54"/>
    </location>
</feature>
<evidence type="ECO:0000256" key="1">
    <source>
        <dbReference type="ARBA" id="ARBA00006640"/>
    </source>
</evidence>
<comment type="similarity">
    <text evidence="1 5 6">Belongs to the bacterial ribosomal protein bS21 family.</text>
</comment>
<dbReference type="GO" id="GO:1990904">
    <property type="term" value="C:ribonucleoprotein complex"/>
    <property type="evidence" value="ECO:0007669"/>
    <property type="project" value="UniProtKB-KW"/>
</dbReference>
<dbReference type="Proteomes" id="UP000266287">
    <property type="component" value="Unassembled WGS sequence"/>
</dbReference>
<reference evidence="8 9" key="1">
    <citation type="submission" date="2018-08" db="EMBL/GenBank/DDBJ databases">
        <title>Draft genome of candidate division NPL-UPA2 bacterium Unc8 that adapted to ultra-basic serpentinizing groundwater.</title>
        <authorList>
            <person name="Ishii S."/>
            <person name="Suzuki S."/>
            <person name="Nealson K.H."/>
        </authorList>
    </citation>
    <scope>NUCLEOTIDE SEQUENCE [LARGE SCALE GENOMIC DNA]</scope>
    <source>
        <strain evidence="8">Unc8</strain>
    </source>
</reference>
<evidence type="ECO:0000256" key="4">
    <source>
        <dbReference type="ARBA" id="ARBA00035135"/>
    </source>
</evidence>
<dbReference type="PROSITE" id="PS01181">
    <property type="entry name" value="RIBOSOMAL_S21"/>
    <property type="match status" value="1"/>
</dbReference>
<dbReference type="Pfam" id="PF01165">
    <property type="entry name" value="Ribosomal_S21"/>
    <property type="match status" value="1"/>
</dbReference>
<dbReference type="InterPro" id="IPR018278">
    <property type="entry name" value="Ribosomal_bS21_CS"/>
</dbReference>
<name>A0A399FXJ9_UNCN2</name>
<evidence type="ECO:0000313" key="9">
    <source>
        <dbReference type="Proteomes" id="UP000266287"/>
    </source>
</evidence>
<dbReference type="AlphaFoldDB" id="A0A399FXJ9"/>
<evidence type="ECO:0000256" key="6">
    <source>
        <dbReference type="RuleBase" id="RU000667"/>
    </source>
</evidence>
<keyword evidence="3 5" id="KW-0687">Ribonucleoprotein</keyword>
<dbReference type="GO" id="GO:0003735">
    <property type="term" value="F:structural constituent of ribosome"/>
    <property type="evidence" value="ECO:0007669"/>
    <property type="project" value="InterPro"/>
</dbReference>
<dbReference type="GO" id="GO:0006412">
    <property type="term" value="P:translation"/>
    <property type="evidence" value="ECO:0007669"/>
    <property type="project" value="UniProtKB-UniRule"/>
</dbReference>
<sequence length="65" mass="8113">MPFIRIKGDEPLERALRRFKRKLDREGLFKELKKHEHYEKPSQQRRRKLLRAKQKERRILNESLS</sequence>
<dbReference type="PRINTS" id="PR00976">
    <property type="entry name" value="RIBOSOMALS21"/>
</dbReference>
<evidence type="ECO:0000256" key="7">
    <source>
        <dbReference type="SAM" id="MobiDB-lite"/>
    </source>
</evidence>
<comment type="caution">
    <text evidence="8">The sequence shown here is derived from an EMBL/GenBank/DDBJ whole genome shotgun (WGS) entry which is preliminary data.</text>
</comment>
<feature type="region of interest" description="Disordered" evidence="7">
    <location>
        <begin position="34"/>
        <end position="54"/>
    </location>
</feature>
<keyword evidence="2 5" id="KW-0689">Ribosomal protein</keyword>
<dbReference type="GO" id="GO:0005840">
    <property type="term" value="C:ribosome"/>
    <property type="evidence" value="ECO:0007669"/>
    <property type="project" value="UniProtKB-KW"/>
</dbReference>
<gene>
    <name evidence="5 8" type="primary">rpsU</name>
    <name evidence="8" type="ORF">B9J77_00915</name>
</gene>
<evidence type="ECO:0000256" key="3">
    <source>
        <dbReference type="ARBA" id="ARBA00023274"/>
    </source>
</evidence>
<dbReference type="InterPro" id="IPR001911">
    <property type="entry name" value="Ribosomal_bS21"/>
</dbReference>